<dbReference type="OrthoDB" id="20295at2759"/>
<dbReference type="GO" id="GO:0005737">
    <property type="term" value="C:cytoplasm"/>
    <property type="evidence" value="ECO:0007669"/>
    <property type="project" value="TreeGrafter"/>
</dbReference>
<comment type="pathway">
    <text evidence="2">Protein modification; protein ubiquitination.</text>
</comment>
<evidence type="ECO:0000256" key="3">
    <source>
        <dbReference type="ARBA" id="ARBA00022679"/>
    </source>
</evidence>
<dbReference type="PANTHER" id="PTHR13931">
    <property type="entry name" value="UBIQUITINATION FACTOR E4"/>
    <property type="match status" value="1"/>
</dbReference>
<evidence type="ECO:0000313" key="8">
    <source>
        <dbReference type="Proteomes" id="UP000580250"/>
    </source>
</evidence>
<dbReference type="PANTHER" id="PTHR13931:SF2">
    <property type="entry name" value="UBIQUITIN CONJUGATION FACTOR E4 B"/>
    <property type="match status" value="1"/>
</dbReference>
<accession>A0A6V7Y7T4</accession>
<dbReference type="GO" id="GO:0034450">
    <property type="term" value="F:ubiquitin-ubiquitin ligase activity"/>
    <property type="evidence" value="ECO:0007669"/>
    <property type="project" value="InterPro"/>
</dbReference>
<evidence type="ECO:0000256" key="5">
    <source>
        <dbReference type="ARBA" id="ARBA00023242"/>
    </source>
</evidence>
<evidence type="ECO:0000256" key="1">
    <source>
        <dbReference type="ARBA" id="ARBA00004123"/>
    </source>
</evidence>
<comment type="subcellular location">
    <subcellularLocation>
        <location evidence="1">Nucleus</location>
    </subcellularLocation>
</comment>
<evidence type="ECO:0000256" key="2">
    <source>
        <dbReference type="ARBA" id="ARBA00004906"/>
    </source>
</evidence>
<reference evidence="7 8" key="1">
    <citation type="submission" date="2020-08" db="EMBL/GenBank/DDBJ databases">
        <authorList>
            <person name="Koutsovoulos G."/>
            <person name="Danchin GJ E."/>
        </authorList>
    </citation>
    <scope>NUCLEOTIDE SEQUENCE [LARGE SCALE GENOMIC DNA]</scope>
</reference>
<proteinExistence type="predicted"/>
<dbReference type="EMBL" id="CAJEWN010003476">
    <property type="protein sequence ID" value="CAD2207759.1"/>
    <property type="molecule type" value="Genomic_DNA"/>
</dbReference>
<dbReference type="GO" id="GO:0000151">
    <property type="term" value="C:ubiquitin ligase complex"/>
    <property type="evidence" value="ECO:0007669"/>
    <property type="project" value="InterPro"/>
</dbReference>
<dbReference type="InterPro" id="IPR019474">
    <property type="entry name" value="Ub_conjug_fac_E4_core"/>
</dbReference>
<organism evidence="7 8">
    <name type="scientific">Meloidogyne enterolobii</name>
    <name type="common">Root-knot nematode worm</name>
    <name type="synonym">Meloidogyne mayaguensis</name>
    <dbReference type="NCBI Taxonomy" id="390850"/>
    <lineage>
        <taxon>Eukaryota</taxon>
        <taxon>Metazoa</taxon>
        <taxon>Ecdysozoa</taxon>
        <taxon>Nematoda</taxon>
        <taxon>Chromadorea</taxon>
        <taxon>Rhabditida</taxon>
        <taxon>Tylenchina</taxon>
        <taxon>Tylenchomorpha</taxon>
        <taxon>Tylenchoidea</taxon>
        <taxon>Meloidogynidae</taxon>
        <taxon>Meloidogyninae</taxon>
        <taxon>Meloidogyne</taxon>
    </lineage>
</organism>
<evidence type="ECO:0000259" key="6">
    <source>
        <dbReference type="Pfam" id="PF10408"/>
    </source>
</evidence>
<dbReference type="InterPro" id="IPR045132">
    <property type="entry name" value="UBE4"/>
</dbReference>
<dbReference type="GO" id="GO:0006511">
    <property type="term" value="P:ubiquitin-dependent protein catabolic process"/>
    <property type="evidence" value="ECO:0007669"/>
    <property type="project" value="InterPro"/>
</dbReference>
<dbReference type="UniPathway" id="UPA00143"/>
<keyword evidence="4" id="KW-0833">Ubl conjugation pathway</keyword>
<dbReference type="Proteomes" id="UP000580250">
    <property type="component" value="Unassembled WGS sequence"/>
</dbReference>
<protein>
    <recommendedName>
        <fullName evidence="6">Ubiquitin conjugation factor E4 core domain-containing protein</fullName>
    </recommendedName>
</protein>
<sequence>MNDKIAVDNLFPALVKFYADVESTGSNTEFYDKFNIRRNIQVIFRSMWMDLAHRKRMVQFAEESSPDFYRFLNMVINDTTFLLDESLEKLKRINEIETQMSNEVGWNSLREEERQHRSELLGDAKRQVRIWLRFGTETMELFVTLTGDAPQIFLQEALGDRVAAMLNNNIVQLCGPKCSQLKVQDAKKRFNWDPRKLTELIVKVIFLSFNRYIYYQFMSTSILLLVILPNKLHKMSVLILLLLSIQSLNVSRKNQFCLSVSLNHSKIWLSKRRKPTMRKLSSKRNLKMRFQMNSEMKFFSH</sequence>
<dbReference type="GO" id="GO:0005634">
    <property type="term" value="C:nucleus"/>
    <property type="evidence" value="ECO:0007669"/>
    <property type="project" value="UniProtKB-SubCell"/>
</dbReference>
<evidence type="ECO:0000256" key="4">
    <source>
        <dbReference type="ARBA" id="ARBA00022786"/>
    </source>
</evidence>
<dbReference type="GO" id="GO:0036503">
    <property type="term" value="P:ERAD pathway"/>
    <property type="evidence" value="ECO:0007669"/>
    <property type="project" value="InterPro"/>
</dbReference>
<dbReference type="AlphaFoldDB" id="A0A6V7Y7T4"/>
<keyword evidence="5" id="KW-0539">Nucleus</keyword>
<name>A0A6V7Y7T4_MELEN</name>
<dbReference type="GO" id="GO:0000209">
    <property type="term" value="P:protein polyubiquitination"/>
    <property type="evidence" value="ECO:0007669"/>
    <property type="project" value="TreeGrafter"/>
</dbReference>
<keyword evidence="3" id="KW-0808">Transferase</keyword>
<feature type="domain" description="Ubiquitin conjugation factor E4 core" evidence="6">
    <location>
        <begin position="2"/>
        <end position="209"/>
    </location>
</feature>
<evidence type="ECO:0000313" key="7">
    <source>
        <dbReference type="EMBL" id="CAD2207759.1"/>
    </source>
</evidence>
<gene>
    <name evidence="7" type="ORF">MENT_LOCUS61725</name>
</gene>
<dbReference type="Pfam" id="PF10408">
    <property type="entry name" value="Ufd2P_core"/>
    <property type="match status" value="1"/>
</dbReference>
<comment type="caution">
    <text evidence="7">The sequence shown here is derived from an EMBL/GenBank/DDBJ whole genome shotgun (WGS) entry which is preliminary data.</text>
</comment>